<keyword evidence="1" id="KW-1133">Transmembrane helix</keyword>
<dbReference type="EMBL" id="JMCC02000156">
    <property type="protein sequence ID" value="KIG12031.1"/>
    <property type="molecule type" value="Genomic_DNA"/>
</dbReference>
<accession>A0A0C2CLB1</accession>
<feature type="domain" description="Rubrerythrin diiron-binding" evidence="2">
    <location>
        <begin position="49"/>
        <end position="160"/>
    </location>
</feature>
<organism evidence="3 4">
    <name type="scientific">Enhygromyxa salina</name>
    <dbReference type="NCBI Taxonomy" id="215803"/>
    <lineage>
        <taxon>Bacteria</taxon>
        <taxon>Pseudomonadati</taxon>
        <taxon>Myxococcota</taxon>
        <taxon>Polyangia</taxon>
        <taxon>Nannocystales</taxon>
        <taxon>Nannocystaceae</taxon>
        <taxon>Enhygromyxa</taxon>
    </lineage>
</organism>
<reference evidence="3 4" key="1">
    <citation type="submission" date="2014-12" db="EMBL/GenBank/DDBJ databases">
        <title>Genome assembly of Enhygromyxa salina DSM 15201.</title>
        <authorList>
            <person name="Sharma G."/>
            <person name="Subramanian S."/>
        </authorList>
    </citation>
    <scope>NUCLEOTIDE SEQUENCE [LARGE SCALE GENOMIC DNA]</scope>
    <source>
        <strain evidence="3 4">DSM 15201</strain>
    </source>
</reference>
<evidence type="ECO:0000259" key="2">
    <source>
        <dbReference type="Pfam" id="PF02915"/>
    </source>
</evidence>
<comment type="caution">
    <text evidence="3">The sequence shown here is derived from an EMBL/GenBank/DDBJ whole genome shotgun (WGS) entry which is preliminary data.</text>
</comment>
<evidence type="ECO:0000256" key="1">
    <source>
        <dbReference type="SAM" id="Phobius"/>
    </source>
</evidence>
<evidence type="ECO:0000313" key="4">
    <source>
        <dbReference type="Proteomes" id="UP000031599"/>
    </source>
</evidence>
<protein>
    <recommendedName>
        <fullName evidence="2">Rubrerythrin diiron-binding domain-containing protein</fullName>
    </recommendedName>
</protein>
<dbReference type="RefSeq" id="WP_146662484.1">
    <property type="nucleotide sequence ID" value="NZ_JMCC02000156.1"/>
</dbReference>
<dbReference type="Proteomes" id="UP000031599">
    <property type="component" value="Unassembled WGS sequence"/>
</dbReference>
<dbReference type="InterPro" id="IPR009078">
    <property type="entry name" value="Ferritin-like_SF"/>
</dbReference>
<dbReference type="CDD" id="cd00657">
    <property type="entry name" value="Ferritin_like"/>
    <property type="match status" value="1"/>
</dbReference>
<dbReference type="SUPFAM" id="SSF47240">
    <property type="entry name" value="Ferritin-like"/>
    <property type="match status" value="1"/>
</dbReference>
<name>A0A0C2CLB1_9BACT</name>
<evidence type="ECO:0000313" key="3">
    <source>
        <dbReference type="EMBL" id="KIG12031.1"/>
    </source>
</evidence>
<keyword evidence="1" id="KW-0812">Transmembrane</keyword>
<dbReference type="InterPro" id="IPR003251">
    <property type="entry name" value="Rr_diiron-bd_dom"/>
</dbReference>
<dbReference type="Pfam" id="PF02915">
    <property type="entry name" value="Rubrerythrin"/>
    <property type="match status" value="1"/>
</dbReference>
<dbReference type="Gene3D" id="1.20.1260.10">
    <property type="match status" value="1"/>
</dbReference>
<keyword evidence="1" id="KW-0472">Membrane</keyword>
<proteinExistence type="predicted"/>
<dbReference type="InterPro" id="IPR012347">
    <property type="entry name" value="Ferritin-like"/>
</dbReference>
<gene>
    <name evidence="3" type="ORF">DB30_02116</name>
</gene>
<dbReference type="AlphaFoldDB" id="A0A0C2CLB1"/>
<sequence length="230" mass="26224">MSLTAALARLLNPLVWRSSARSALKLHGFALAEHGSMLDLRLAARLTPSPSRAAAYLRHADDETRHAQMFGKRARQLAREAALARSHAVWDPIRADSEQLFVGLGELDFLAFVHVGEARAIEQFLVYVDYFEARGRERDASLLRTILVDEHRHAAYTRSLLFELAASEAEARRALRRVRRWEAWRSWLRAGRFLAERVYMVAMLLVYVLAAPLGLLVRWARPLTRGWRGS</sequence>
<dbReference type="GO" id="GO:0016491">
    <property type="term" value="F:oxidoreductase activity"/>
    <property type="evidence" value="ECO:0007669"/>
    <property type="project" value="InterPro"/>
</dbReference>
<dbReference type="GO" id="GO:0046872">
    <property type="term" value="F:metal ion binding"/>
    <property type="evidence" value="ECO:0007669"/>
    <property type="project" value="InterPro"/>
</dbReference>
<feature type="transmembrane region" description="Helical" evidence="1">
    <location>
        <begin position="198"/>
        <end position="220"/>
    </location>
</feature>